<dbReference type="AlphaFoldDB" id="A0A6G9YK11"/>
<dbReference type="Pfam" id="PF03551">
    <property type="entry name" value="PadR"/>
    <property type="match status" value="1"/>
</dbReference>
<proteinExistence type="predicted"/>
<dbReference type="InterPro" id="IPR036390">
    <property type="entry name" value="WH_DNA-bd_sf"/>
</dbReference>
<evidence type="ECO:0000259" key="1">
    <source>
        <dbReference type="Pfam" id="PF03551"/>
    </source>
</evidence>
<protein>
    <submittedName>
        <fullName evidence="2">PadR family transcriptional regulator</fullName>
    </submittedName>
</protein>
<evidence type="ECO:0000313" key="2">
    <source>
        <dbReference type="EMBL" id="QIS13534.1"/>
    </source>
</evidence>
<dbReference type="InterPro" id="IPR052509">
    <property type="entry name" value="Metal_resp_DNA-bind_regulator"/>
</dbReference>
<dbReference type="SUPFAM" id="SSF46785">
    <property type="entry name" value="Winged helix' DNA-binding domain"/>
    <property type="match status" value="1"/>
</dbReference>
<feature type="domain" description="Transcription regulator PadR N-terminal" evidence="1">
    <location>
        <begin position="13"/>
        <end position="85"/>
    </location>
</feature>
<dbReference type="EMBL" id="CP046172">
    <property type="protein sequence ID" value="QIS13534.1"/>
    <property type="molecule type" value="Genomic_DNA"/>
</dbReference>
<name>A0A6G9YK11_9NOCA</name>
<gene>
    <name evidence="2" type="ORF">F5544_28415</name>
</gene>
<dbReference type="Proteomes" id="UP000503540">
    <property type="component" value="Chromosome"/>
</dbReference>
<dbReference type="Gene3D" id="1.10.10.10">
    <property type="entry name" value="Winged helix-like DNA-binding domain superfamily/Winged helix DNA-binding domain"/>
    <property type="match status" value="1"/>
</dbReference>
<dbReference type="InterPro" id="IPR005149">
    <property type="entry name" value="Tscrpt_reg_PadR_N"/>
</dbReference>
<organism evidence="2 3">
    <name type="scientific">Nocardia arthritidis</name>
    <dbReference type="NCBI Taxonomy" id="228602"/>
    <lineage>
        <taxon>Bacteria</taxon>
        <taxon>Bacillati</taxon>
        <taxon>Actinomycetota</taxon>
        <taxon>Actinomycetes</taxon>
        <taxon>Mycobacteriales</taxon>
        <taxon>Nocardiaceae</taxon>
        <taxon>Nocardia</taxon>
    </lineage>
</organism>
<dbReference type="PANTHER" id="PTHR33169">
    <property type="entry name" value="PADR-FAMILY TRANSCRIPTIONAL REGULATOR"/>
    <property type="match status" value="1"/>
</dbReference>
<evidence type="ECO:0000313" key="3">
    <source>
        <dbReference type="Proteomes" id="UP000503540"/>
    </source>
</evidence>
<accession>A0A6G9YK11</accession>
<dbReference type="PANTHER" id="PTHR33169:SF26">
    <property type="entry name" value="CONSERVED PROTEIN"/>
    <property type="match status" value="1"/>
</dbReference>
<reference evidence="2 3" key="1">
    <citation type="journal article" date="2019" name="ACS Chem. Biol.">
        <title>Identification and Mobilization of a Cryptic Antibiotic Biosynthesis Gene Locus from a Human-Pathogenic Nocardia Isolate.</title>
        <authorList>
            <person name="Herisse M."/>
            <person name="Ishida K."/>
            <person name="Porter J.L."/>
            <person name="Howden B."/>
            <person name="Hertweck C."/>
            <person name="Stinear T.P."/>
            <person name="Pidot S.J."/>
        </authorList>
    </citation>
    <scope>NUCLEOTIDE SEQUENCE [LARGE SCALE GENOMIC DNA]</scope>
    <source>
        <strain evidence="2 3">AUSMDU00012717</strain>
    </source>
</reference>
<keyword evidence="3" id="KW-1185">Reference proteome</keyword>
<dbReference type="KEGG" id="nah:F5544_28415"/>
<dbReference type="InterPro" id="IPR036388">
    <property type="entry name" value="WH-like_DNA-bd_sf"/>
</dbReference>
<sequence>MVTDMTSALTLAILGFLYEEPLHGYDLRVRIARLSGHASTISHGTLYPAIKRMETAGLLTRAAQPGTAAAPRHMLALTEAGRVDLLERLRAPADAFITDANRWFILLAFLRHLPDPAERAAVLRRRQAFLAEPSSFFYEGDRPLPAEEVDDPYRRGMLRIARATTKTEMDWLTATLRELTALERTE</sequence>